<dbReference type="GO" id="GO:0005634">
    <property type="term" value="C:nucleus"/>
    <property type="evidence" value="ECO:0007669"/>
    <property type="project" value="UniProtKB-SubCell"/>
</dbReference>
<dbReference type="InterPro" id="IPR001471">
    <property type="entry name" value="AP2/ERF_dom"/>
</dbReference>
<gene>
    <name evidence="8" type="ORF">RR46_02470</name>
</gene>
<evidence type="ECO:0000256" key="1">
    <source>
        <dbReference type="ARBA" id="ARBA00004123"/>
    </source>
</evidence>
<dbReference type="EMBL" id="KQ458860">
    <property type="protein sequence ID" value="KPJ04773.1"/>
    <property type="molecule type" value="Genomic_DNA"/>
</dbReference>
<sequence>MSIKQRHTSARCVKTQSLWRLARDKWQSETTLSNSRAFLQVSGAGGGGGRRGVRRRRQGGRWACRLHRPAARRLPPHRRAPQSPPPPPRCLFSAEWRGDSRPRDAHSNVRASSIQNPRGLRYGAFTIETEKNITHTRAVTEI</sequence>
<evidence type="ECO:0000256" key="4">
    <source>
        <dbReference type="ARBA" id="ARBA00023163"/>
    </source>
</evidence>
<keyword evidence="2" id="KW-0805">Transcription regulation</keyword>
<feature type="domain" description="AP2/ERF" evidence="7">
    <location>
        <begin position="49"/>
        <end position="142"/>
    </location>
</feature>
<feature type="region of interest" description="Disordered" evidence="6">
    <location>
        <begin position="39"/>
        <end position="114"/>
    </location>
</feature>
<evidence type="ECO:0000259" key="7">
    <source>
        <dbReference type="PROSITE" id="PS51032"/>
    </source>
</evidence>
<evidence type="ECO:0000256" key="6">
    <source>
        <dbReference type="SAM" id="MobiDB-lite"/>
    </source>
</evidence>
<evidence type="ECO:0000313" key="8">
    <source>
        <dbReference type="EMBL" id="KPJ04773.1"/>
    </source>
</evidence>
<protein>
    <recommendedName>
        <fullName evidence="7">AP2/ERF domain-containing protein</fullName>
    </recommendedName>
</protein>
<keyword evidence="3" id="KW-0238">DNA-binding</keyword>
<evidence type="ECO:0000313" key="9">
    <source>
        <dbReference type="Proteomes" id="UP000053268"/>
    </source>
</evidence>
<evidence type="ECO:0000256" key="5">
    <source>
        <dbReference type="ARBA" id="ARBA00023242"/>
    </source>
</evidence>
<keyword evidence="9" id="KW-1185">Reference proteome</keyword>
<name>A0A194QGV5_PAPXU</name>
<reference evidence="8 9" key="1">
    <citation type="journal article" date="2015" name="Nat. Commun.">
        <title>Outbred genome sequencing and CRISPR/Cas9 gene editing in butterflies.</title>
        <authorList>
            <person name="Li X."/>
            <person name="Fan D."/>
            <person name="Zhang W."/>
            <person name="Liu G."/>
            <person name="Zhang L."/>
            <person name="Zhao L."/>
            <person name="Fang X."/>
            <person name="Chen L."/>
            <person name="Dong Y."/>
            <person name="Chen Y."/>
            <person name="Ding Y."/>
            <person name="Zhao R."/>
            <person name="Feng M."/>
            <person name="Zhu Y."/>
            <person name="Feng Y."/>
            <person name="Jiang X."/>
            <person name="Zhu D."/>
            <person name="Xiang H."/>
            <person name="Feng X."/>
            <person name="Li S."/>
            <person name="Wang J."/>
            <person name="Zhang G."/>
            <person name="Kronforst M.R."/>
            <person name="Wang W."/>
        </authorList>
    </citation>
    <scope>NUCLEOTIDE SEQUENCE [LARGE SCALE GENOMIC DNA]</scope>
    <source>
        <strain evidence="8">Ya'a_city_454_Px</strain>
        <tissue evidence="8">Whole body</tissue>
    </source>
</reference>
<evidence type="ECO:0000256" key="3">
    <source>
        <dbReference type="ARBA" id="ARBA00023125"/>
    </source>
</evidence>
<dbReference type="GO" id="GO:0003677">
    <property type="term" value="F:DNA binding"/>
    <property type="evidence" value="ECO:0007669"/>
    <property type="project" value="UniProtKB-KW"/>
</dbReference>
<accession>A0A194QGV5</accession>
<dbReference type="AlphaFoldDB" id="A0A194QGV5"/>
<organism evidence="8 9">
    <name type="scientific">Papilio xuthus</name>
    <name type="common">Asian swallowtail butterfly</name>
    <dbReference type="NCBI Taxonomy" id="66420"/>
    <lineage>
        <taxon>Eukaryota</taxon>
        <taxon>Metazoa</taxon>
        <taxon>Ecdysozoa</taxon>
        <taxon>Arthropoda</taxon>
        <taxon>Hexapoda</taxon>
        <taxon>Insecta</taxon>
        <taxon>Pterygota</taxon>
        <taxon>Neoptera</taxon>
        <taxon>Endopterygota</taxon>
        <taxon>Lepidoptera</taxon>
        <taxon>Glossata</taxon>
        <taxon>Ditrysia</taxon>
        <taxon>Papilionoidea</taxon>
        <taxon>Papilionidae</taxon>
        <taxon>Papilioninae</taxon>
        <taxon>Papilio</taxon>
    </lineage>
</organism>
<keyword evidence="5" id="KW-0539">Nucleus</keyword>
<evidence type="ECO:0000256" key="2">
    <source>
        <dbReference type="ARBA" id="ARBA00023015"/>
    </source>
</evidence>
<proteinExistence type="predicted"/>
<dbReference type="GO" id="GO:0003700">
    <property type="term" value="F:DNA-binding transcription factor activity"/>
    <property type="evidence" value="ECO:0007669"/>
    <property type="project" value="InterPro"/>
</dbReference>
<dbReference type="PROSITE" id="PS51032">
    <property type="entry name" value="AP2_ERF"/>
    <property type="match status" value="1"/>
</dbReference>
<comment type="subcellular location">
    <subcellularLocation>
        <location evidence="1">Nucleus</location>
    </subcellularLocation>
</comment>
<feature type="compositionally biased region" description="Basic residues" evidence="6">
    <location>
        <begin position="51"/>
        <end position="80"/>
    </location>
</feature>
<dbReference type="Proteomes" id="UP000053268">
    <property type="component" value="Unassembled WGS sequence"/>
</dbReference>
<keyword evidence="4" id="KW-0804">Transcription</keyword>
<feature type="compositionally biased region" description="Basic and acidic residues" evidence="6">
    <location>
        <begin position="96"/>
        <end position="107"/>
    </location>
</feature>